<reference evidence="1 2" key="1">
    <citation type="submission" date="2016-11" db="EMBL/GenBank/DDBJ databases">
        <authorList>
            <person name="Jaros S."/>
            <person name="Januszkiewicz K."/>
            <person name="Wedrychowicz H."/>
        </authorList>
    </citation>
    <scope>NUCLEOTIDE SEQUENCE [LARGE SCALE GENOMIC DNA]</scope>
    <source>
        <strain evidence="1 2">DSM 21864</strain>
    </source>
</reference>
<accession>A0A1M6N6M1</accession>
<protein>
    <submittedName>
        <fullName evidence="1">Uncharacterized protein</fullName>
    </submittedName>
</protein>
<dbReference type="EMBL" id="FQZO01000010">
    <property type="protein sequence ID" value="SHJ91273.1"/>
    <property type="molecule type" value="Genomic_DNA"/>
</dbReference>
<dbReference type="AlphaFoldDB" id="A0A1M6N6M1"/>
<dbReference type="Proteomes" id="UP000184080">
    <property type="component" value="Unassembled WGS sequence"/>
</dbReference>
<sequence length="51" mass="6076">MDLKSLNSEEVYNRFVLAYKINLDFEKNVGFLFFLMTGYNKNNIFVVVTYI</sequence>
<organism evidence="1 2">
    <name type="scientific">Clostridium amylolyticum</name>
    <dbReference type="NCBI Taxonomy" id="1121298"/>
    <lineage>
        <taxon>Bacteria</taxon>
        <taxon>Bacillati</taxon>
        <taxon>Bacillota</taxon>
        <taxon>Clostridia</taxon>
        <taxon>Eubacteriales</taxon>
        <taxon>Clostridiaceae</taxon>
        <taxon>Clostridium</taxon>
    </lineage>
</organism>
<gene>
    <name evidence="1" type="ORF">SAMN05444401_0111</name>
</gene>
<evidence type="ECO:0000313" key="1">
    <source>
        <dbReference type="EMBL" id="SHJ91273.1"/>
    </source>
</evidence>
<proteinExistence type="predicted"/>
<keyword evidence="2" id="KW-1185">Reference proteome</keyword>
<evidence type="ECO:0000313" key="2">
    <source>
        <dbReference type="Proteomes" id="UP000184080"/>
    </source>
</evidence>
<name>A0A1M6N6M1_9CLOT</name>